<evidence type="ECO:0000256" key="1">
    <source>
        <dbReference type="ARBA" id="ARBA00004434"/>
    </source>
</evidence>
<keyword evidence="6 9" id="KW-1133">Transmembrane helix</keyword>
<protein>
    <recommendedName>
        <fullName evidence="9">Mitochondrial import inner membrane translocase subunit Tim21</fullName>
    </recommendedName>
</protein>
<evidence type="ECO:0000313" key="12">
    <source>
        <dbReference type="Proteomes" id="UP001454036"/>
    </source>
</evidence>
<evidence type="ECO:0000256" key="7">
    <source>
        <dbReference type="ARBA" id="ARBA00023128"/>
    </source>
</evidence>
<dbReference type="AlphaFoldDB" id="A0AAV3NSM2"/>
<dbReference type="Proteomes" id="UP001454036">
    <property type="component" value="Unassembled WGS sequence"/>
</dbReference>
<comment type="subunit">
    <text evidence="9">Component of the TIM23 complex.</text>
</comment>
<keyword evidence="5" id="KW-0809">Transit peptide</keyword>
<keyword evidence="12" id="KW-1185">Reference proteome</keyword>
<comment type="similarity">
    <text evidence="2 9">Belongs to the TIM21 family.</text>
</comment>
<dbReference type="GO" id="GO:0005744">
    <property type="term" value="C:TIM23 mitochondrial import inner membrane translocase complex"/>
    <property type="evidence" value="ECO:0007669"/>
    <property type="project" value="UniProtKB-UniRule"/>
</dbReference>
<dbReference type="PANTHER" id="PTHR13032">
    <property type="entry name" value="MITOCHONDRIAL IMPORT INNER MEMBRANE TRANSLOCASE SUBUNIT TIM21"/>
    <property type="match status" value="1"/>
</dbReference>
<keyword evidence="8 9" id="KW-0472">Membrane</keyword>
<keyword evidence="4 9" id="KW-0999">Mitochondrion inner membrane</keyword>
<dbReference type="InterPro" id="IPR038552">
    <property type="entry name" value="Tim21_IMS_sf"/>
</dbReference>
<comment type="caution">
    <text evidence="11">The sequence shown here is derived from an EMBL/GenBank/DDBJ whole genome shotgun (WGS) entry which is preliminary data.</text>
</comment>
<feature type="region of interest" description="Disordered" evidence="10">
    <location>
        <begin position="150"/>
        <end position="175"/>
    </location>
</feature>
<keyword evidence="9" id="KW-0653">Protein transport</keyword>
<evidence type="ECO:0000313" key="11">
    <source>
        <dbReference type="EMBL" id="GAA0142394.1"/>
    </source>
</evidence>
<name>A0AAV3NSM2_LITER</name>
<evidence type="ECO:0000256" key="3">
    <source>
        <dbReference type="ARBA" id="ARBA00022692"/>
    </source>
</evidence>
<evidence type="ECO:0000256" key="4">
    <source>
        <dbReference type="ARBA" id="ARBA00022792"/>
    </source>
</evidence>
<comment type="subcellular location">
    <subcellularLocation>
        <location evidence="1 9">Mitochondrion inner membrane</location>
        <topology evidence="1 9">Single-pass membrane protein</topology>
    </subcellularLocation>
</comment>
<evidence type="ECO:0000256" key="8">
    <source>
        <dbReference type="ARBA" id="ARBA00023136"/>
    </source>
</evidence>
<reference evidence="11 12" key="1">
    <citation type="submission" date="2024-01" db="EMBL/GenBank/DDBJ databases">
        <title>The complete chloroplast genome sequence of Lithospermum erythrorhizon: insights into the phylogenetic relationship among Boraginaceae species and the maternal lineages of purple gromwells.</title>
        <authorList>
            <person name="Okada T."/>
            <person name="Watanabe K."/>
        </authorList>
    </citation>
    <scope>NUCLEOTIDE SEQUENCE [LARGE SCALE GENOMIC DNA]</scope>
</reference>
<feature type="compositionally biased region" description="Basic and acidic residues" evidence="10">
    <location>
        <begin position="151"/>
        <end position="165"/>
    </location>
</feature>
<evidence type="ECO:0000256" key="9">
    <source>
        <dbReference type="RuleBase" id="RU367142"/>
    </source>
</evidence>
<dbReference type="FunFam" id="3.10.450.320:FF:000002">
    <property type="entry name" value="Mitochondrial import inner membrane translocase subunit tim21"/>
    <property type="match status" value="1"/>
</dbReference>
<feature type="transmembrane region" description="Helical" evidence="9">
    <location>
        <begin position="189"/>
        <end position="210"/>
    </location>
</feature>
<comment type="function">
    <text evidence="9">Essential component of the TIM23 complex, a complex that mediates the translocation of transit peptide-containing proteins across the mitochondrial inner membrane.</text>
</comment>
<keyword evidence="7 9" id="KW-0496">Mitochondrion</keyword>
<sequence length="327" mass="36999">MNHIKRSGASLLKNKWYPYMKSQNGLNYFIDICPSRGVSEVGLSGFYTIPLKRTNFSKNASEIVTRSCWEHFTSCFRRVSFVYSVAENICLPQQIIICPAFNEAAGGSFLFQEPRSRSVITFVSPYQLAKINGLNSEAYSFTRSFASRASESTKQRQSETRKDVSNIEDPFDSPTYNIPEKPVTFTEGASYTFIILIGLGLAAAAAYAVFKELIFEPKEYKIFGKALDRIQNDGQVKVRIGSPITGYGSESRNRAARQRIPNRIWTDEEGVEHVEVNFYIRGPHGAGKVYSEMFKDPVDKQWKFMYLIVEIKSPSPAQLMLESYVPA</sequence>
<evidence type="ECO:0000256" key="10">
    <source>
        <dbReference type="SAM" id="MobiDB-lite"/>
    </source>
</evidence>
<organism evidence="11 12">
    <name type="scientific">Lithospermum erythrorhizon</name>
    <name type="common">Purple gromwell</name>
    <name type="synonym">Lithospermum officinale var. erythrorhizon</name>
    <dbReference type="NCBI Taxonomy" id="34254"/>
    <lineage>
        <taxon>Eukaryota</taxon>
        <taxon>Viridiplantae</taxon>
        <taxon>Streptophyta</taxon>
        <taxon>Embryophyta</taxon>
        <taxon>Tracheophyta</taxon>
        <taxon>Spermatophyta</taxon>
        <taxon>Magnoliopsida</taxon>
        <taxon>eudicotyledons</taxon>
        <taxon>Gunneridae</taxon>
        <taxon>Pentapetalae</taxon>
        <taxon>asterids</taxon>
        <taxon>lamiids</taxon>
        <taxon>Boraginales</taxon>
        <taxon>Boraginaceae</taxon>
        <taxon>Boraginoideae</taxon>
        <taxon>Lithospermeae</taxon>
        <taxon>Lithospermum</taxon>
    </lineage>
</organism>
<gene>
    <name evidence="11" type="ORF">LIER_03302</name>
</gene>
<proteinExistence type="inferred from homology"/>
<accession>A0AAV3NSM2</accession>
<evidence type="ECO:0000256" key="5">
    <source>
        <dbReference type="ARBA" id="ARBA00022946"/>
    </source>
</evidence>
<dbReference type="GO" id="GO:0030150">
    <property type="term" value="P:protein import into mitochondrial matrix"/>
    <property type="evidence" value="ECO:0007669"/>
    <property type="project" value="UniProtKB-UniRule"/>
</dbReference>
<evidence type="ECO:0000256" key="6">
    <source>
        <dbReference type="ARBA" id="ARBA00022989"/>
    </source>
</evidence>
<dbReference type="Pfam" id="PF08294">
    <property type="entry name" value="TIM21"/>
    <property type="match status" value="1"/>
</dbReference>
<keyword evidence="3 9" id="KW-0812">Transmembrane</keyword>
<dbReference type="PANTHER" id="PTHR13032:SF6">
    <property type="entry name" value="MITOCHONDRIAL IMPORT INNER MEMBRANE TRANSLOCASE SUBUNIT TIM21"/>
    <property type="match status" value="1"/>
</dbReference>
<keyword evidence="9" id="KW-0811">Translocation</keyword>
<dbReference type="EMBL" id="BAABME010000393">
    <property type="protein sequence ID" value="GAA0142394.1"/>
    <property type="molecule type" value="Genomic_DNA"/>
</dbReference>
<dbReference type="InterPro" id="IPR013261">
    <property type="entry name" value="Tim21"/>
</dbReference>
<keyword evidence="9" id="KW-0813">Transport</keyword>
<evidence type="ECO:0000256" key="2">
    <source>
        <dbReference type="ARBA" id="ARBA00010867"/>
    </source>
</evidence>
<dbReference type="Gene3D" id="3.10.450.320">
    <property type="entry name" value="Mitochondrial import inner membrane translocase subunit Tim21"/>
    <property type="match status" value="1"/>
</dbReference>